<organism evidence="1 2">
    <name type="scientific">Protopolystoma xenopodis</name>
    <dbReference type="NCBI Taxonomy" id="117903"/>
    <lineage>
        <taxon>Eukaryota</taxon>
        <taxon>Metazoa</taxon>
        <taxon>Spiralia</taxon>
        <taxon>Lophotrochozoa</taxon>
        <taxon>Platyhelminthes</taxon>
        <taxon>Monogenea</taxon>
        <taxon>Polyopisthocotylea</taxon>
        <taxon>Polystomatidea</taxon>
        <taxon>Polystomatidae</taxon>
        <taxon>Protopolystoma</taxon>
    </lineage>
</organism>
<dbReference type="Proteomes" id="UP000784294">
    <property type="component" value="Unassembled WGS sequence"/>
</dbReference>
<gene>
    <name evidence="1" type="ORF">PXEA_LOCUS10886</name>
</gene>
<sequence>MYYSSQCQYQTMASTLKKLPPSHLQLSPSTSTGAAAIEEENRQGVMDKEQQTFTRGKLLSTGFSILRY</sequence>
<evidence type="ECO:0000313" key="1">
    <source>
        <dbReference type="EMBL" id="VEL17446.1"/>
    </source>
</evidence>
<protein>
    <submittedName>
        <fullName evidence="1">Uncharacterized protein</fullName>
    </submittedName>
</protein>
<evidence type="ECO:0000313" key="2">
    <source>
        <dbReference type="Proteomes" id="UP000784294"/>
    </source>
</evidence>
<reference evidence="1" key="1">
    <citation type="submission" date="2018-11" db="EMBL/GenBank/DDBJ databases">
        <authorList>
            <consortium name="Pathogen Informatics"/>
        </authorList>
    </citation>
    <scope>NUCLEOTIDE SEQUENCE</scope>
</reference>
<dbReference type="EMBL" id="CAAALY010032636">
    <property type="protein sequence ID" value="VEL17446.1"/>
    <property type="molecule type" value="Genomic_DNA"/>
</dbReference>
<accession>A0A3S4ZQR1</accession>
<name>A0A3S4ZQR1_9PLAT</name>
<dbReference type="AlphaFoldDB" id="A0A3S4ZQR1"/>
<proteinExistence type="predicted"/>
<keyword evidence="2" id="KW-1185">Reference proteome</keyword>
<comment type="caution">
    <text evidence="1">The sequence shown here is derived from an EMBL/GenBank/DDBJ whole genome shotgun (WGS) entry which is preliminary data.</text>
</comment>